<accession>A0A9P6ZNG5</accession>
<reference evidence="3" key="1">
    <citation type="journal article" date="2020" name="New Phytol.">
        <title>Comparative genomics reveals dynamic genome evolution in host specialist ectomycorrhizal fungi.</title>
        <authorList>
            <person name="Lofgren L.A."/>
            <person name="Nguyen N.H."/>
            <person name="Vilgalys R."/>
            <person name="Ruytinx J."/>
            <person name="Liao H.L."/>
            <person name="Branco S."/>
            <person name="Kuo A."/>
            <person name="LaButti K."/>
            <person name="Lipzen A."/>
            <person name="Andreopoulos W."/>
            <person name="Pangilinan J."/>
            <person name="Riley R."/>
            <person name="Hundley H."/>
            <person name="Na H."/>
            <person name="Barry K."/>
            <person name="Grigoriev I.V."/>
            <person name="Stajich J.E."/>
            <person name="Kennedy P.G."/>
        </authorList>
    </citation>
    <scope>NUCLEOTIDE SEQUENCE</scope>
    <source>
        <strain evidence="3">DOB743</strain>
    </source>
</reference>
<keyword evidence="4" id="KW-1185">Reference proteome</keyword>
<evidence type="ECO:0000313" key="4">
    <source>
        <dbReference type="Proteomes" id="UP000714275"/>
    </source>
</evidence>
<feature type="transmembrane region" description="Helical" evidence="1">
    <location>
        <begin position="71"/>
        <end position="91"/>
    </location>
</feature>
<dbReference type="AlphaFoldDB" id="A0A9P6ZNG5"/>
<keyword evidence="1" id="KW-0472">Membrane</keyword>
<evidence type="ECO:0000259" key="2">
    <source>
        <dbReference type="Pfam" id="PF20151"/>
    </source>
</evidence>
<keyword evidence="1" id="KW-1133">Transmembrane helix</keyword>
<dbReference type="InterPro" id="IPR045340">
    <property type="entry name" value="DUF6533"/>
</dbReference>
<dbReference type="EMBL" id="JABBWD010000053">
    <property type="protein sequence ID" value="KAG1772504.1"/>
    <property type="molecule type" value="Genomic_DNA"/>
</dbReference>
<feature type="domain" description="DUF6533" evidence="2">
    <location>
        <begin position="37"/>
        <end position="82"/>
    </location>
</feature>
<dbReference type="OrthoDB" id="2641865at2759"/>
<proteinExistence type="predicted"/>
<dbReference type="Proteomes" id="UP000714275">
    <property type="component" value="Unassembled WGS sequence"/>
</dbReference>
<feature type="transmembrane region" description="Helical" evidence="1">
    <location>
        <begin position="103"/>
        <end position="125"/>
    </location>
</feature>
<sequence>MMVCLHKLRTPHPDMTVVISNDPSWLPFISGTSLINYCVVVYSAAVVYDWALTFGQEVELVWMRRWSFMNVLYICVRYIGILYSVISILWYLPVSMTDTVGLIVYFILTWIPVVVNAMLGVIIMIRIHAMYRRSKKMLIFLVVVLLASTIASGVMTVMANVGVSAEEFVIYGHHICLSESAADQINLGYESFISTAIWEILAFGLAVWIIIKHLRELRQSPTGSRIGDYYTALTKSHAFYFVAFAIMACLNLGSLSANITFSSAVGSVLYTVILQIVQVLQMFVLGPRLILSIREYHAKLVTRSDEGIVMTTLYFQADGDALAGGDV</sequence>
<comment type="caution">
    <text evidence="3">The sequence shown here is derived from an EMBL/GenBank/DDBJ whole genome shotgun (WGS) entry which is preliminary data.</text>
</comment>
<organism evidence="3 4">
    <name type="scientific">Suillus placidus</name>
    <dbReference type="NCBI Taxonomy" id="48579"/>
    <lineage>
        <taxon>Eukaryota</taxon>
        <taxon>Fungi</taxon>
        <taxon>Dikarya</taxon>
        <taxon>Basidiomycota</taxon>
        <taxon>Agaricomycotina</taxon>
        <taxon>Agaricomycetes</taxon>
        <taxon>Agaricomycetidae</taxon>
        <taxon>Boletales</taxon>
        <taxon>Suillineae</taxon>
        <taxon>Suillaceae</taxon>
        <taxon>Suillus</taxon>
    </lineage>
</organism>
<dbReference type="Pfam" id="PF20151">
    <property type="entry name" value="DUF6533"/>
    <property type="match status" value="1"/>
</dbReference>
<feature type="transmembrane region" description="Helical" evidence="1">
    <location>
        <begin position="238"/>
        <end position="261"/>
    </location>
</feature>
<feature type="transmembrane region" description="Helical" evidence="1">
    <location>
        <begin position="192"/>
        <end position="211"/>
    </location>
</feature>
<feature type="transmembrane region" description="Helical" evidence="1">
    <location>
        <begin position="25"/>
        <end position="50"/>
    </location>
</feature>
<name>A0A9P6ZNG5_9AGAM</name>
<evidence type="ECO:0000313" key="3">
    <source>
        <dbReference type="EMBL" id="KAG1772504.1"/>
    </source>
</evidence>
<keyword evidence="1" id="KW-0812">Transmembrane</keyword>
<protein>
    <recommendedName>
        <fullName evidence="2">DUF6533 domain-containing protein</fullName>
    </recommendedName>
</protein>
<evidence type="ECO:0000256" key="1">
    <source>
        <dbReference type="SAM" id="Phobius"/>
    </source>
</evidence>
<feature type="transmembrane region" description="Helical" evidence="1">
    <location>
        <begin position="137"/>
        <end position="159"/>
    </location>
</feature>
<gene>
    <name evidence="3" type="ORF">EV702DRAFT_625273</name>
</gene>
<feature type="transmembrane region" description="Helical" evidence="1">
    <location>
        <begin position="267"/>
        <end position="291"/>
    </location>
</feature>